<dbReference type="AlphaFoldDB" id="A0A1G2B0X4"/>
<protein>
    <submittedName>
        <fullName evidence="3">AmmeMemoRadiSam system protein B</fullName>
    </submittedName>
</protein>
<dbReference type="PANTHER" id="PTHR30096:SF0">
    <property type="entry name" value="4,5-DOPA DIOXYGENASE EXTRADIOL-LIKE PROTEIN"/>
    <property type="match status" value="1"/>
</dbReference>
<comment type="caution">
    <text evidence="3">The sequence shown here is derived from an EMBL/GenBank/DDBJ whole genome shotgun (WGS) entry which is preliminary data.</text>
</comment>
<evidence type="ECO:0000313" key="4">
    <source>
        <dbReference type="Proteomes" id="UP000179164"/>
    </source>
</evidence>
<gene>
    <name evidence="3" type="ORF">A2898_04435</name>
</gene>
<keyword evidence="1" id="KW-0560">Oxidoreductase</keyword>
<dbReference type="CDD" id="cd07951">
    <property type="entry name" value="ED_3B_N_AMMECR1"/>
    <property type="match status" value="1"/>
</dbReference>
<dbReference type="NCBIfam" id="TIGR04336">
    <property type="entry name" value="AmmeMemoSam_B"/>
    <property type="match status" value="1"/>
</dbReference>
<evidence type="ECO:0000313" key="3">
    <source>
        <dbReference type="EMBL" id="OGY82814.1"/>
    </source>
</evidence>
<evidence type="ECO:0000256" key="1">
    <source>
        <dbReference type="ARBA" id="ARBA00023002"/>
    </source>
</evidence>
<dbReference type="Proteomes" id="UP000179164">
    <property type="component" value="Unassembled WGS sequence"/>
</dbReference>
<dbReference type="STRING" id="1798543.A2898_04435"/>
<organism evidence="3 4">
    <name type="scientific">Candidatus Kerfeldbacteria bacterium RIFCSPLOWO2_01_FULL_48_11</name>
    <dbReference type="NCBI Taxonomy" id="1798543"/>
    <lineage>
        <taxon>Bacteria</taxon>
        <taxon>Candidatus Kerfeldiibacteriota</taxon>
    </lineage>
</organism>
<dbReference type="GO" id="GO:0016702">
    <property type="term" value="F:oxidoreductase activity, acting on single donors with incorporation of molecular oxygen, incorporation of two atoms of oxygen"/>
    <property type="evidence" value="ECO:0007669"/>
    <property type="project" value="UniProtKB-ARBA"/>
</dbReference>
<dbReference type="InterPro" id="IPR004183">
    <property type="entry name" value="Xdiol_dOase_suB"/>
</dbReference>
<evidence type="ECO:0000259" key="2">
    <source>
        <dbReference type="Pfam" id="PF02900"/>
    </source>
</evidence>
<sequence length="265" mass="29718">MLVFAAITPHPPIVIPTIGKDNMKFVTKTVNAYRELGEDMYAARPDTIIVISPHGPMLQNAFAINLMPRFGANFEEFGDLVTWFTIPGDVGFTHQLKEHIETRYPVVLMSQEKLDHGVGVPLYFLTQNLNRNNVKLIPMSFSLLDYESHFEFGRALQEEIINDNRRIAVVASGDLSHKLTEHSPAGYNPKAKEFDEHLIQLIKKNDVAGILHLNRELVEEAAECGLRSIIILLGILNSMRVKPNIMSYEAPFGVGYLTASFTLGN</sequence>
<dbReference type="SUPFAM" id="SSF53213">
    <property type="entry name" value="LigB-like"/>
    <property type="match status" value="1"/>
</dbReference>
<reference evidence="3 4" key="1">
    <citation type="journal article" date="2016" name="Nat. Commun.">
        <title>Thousands of microbial genomes shed light on interconnected biogeochemical processes in an aquifer system.</title>
        <authorList>
            <person name="Anantharaman K."/>
            <person name="Brown C.T."/>
            <person name="Hug L.A."/>
            <person name="Sharon I."/>
            <person name="Castelle C.J."/>
            <person name="Probst A.J."/>
            <person name="Thomas B.C."/>
            <person name="Singh A."/>
            <person name="Wilkins M.J."/>
            <person name="Karaoz U."/>
            <person name="Brodie E.L."/>
            <person name="Williams K.H."/>
            <person name="Hubbard S.S."/>
            <person name="Banfield J.F."/>
        </authorList>
    </citation>
    <scope>NUCLEOTIDE SEQUENCE [LARGE SCALE GENOMIC DNA]</scope>
</reference>
<dbReference type="GO" id="GO:0008198">
    <property type="term" value="F:ferrous iron binding"/>
    <property type="evidence" value="ECO:0007669"/>
    <property type="project" value="InterPro"/>
</dbReference>
<feature type="domain" description="Extradiol ring-cleavage dioxygenase class III enzyme subunit B" evidence="2">
    <location>
        <begin position="5"/>
        <end position="256"/>
    </location>
</feature>
<dbReference type="Gene3D" id="3.40.830.10">
    <property type="entry name" value="LigB-like"/>
    <property type="match status" value="1"/>
</dbReference>
<dbReference type="PANTHER" id="PTHR30096">
    <property type="entry name" value="4,5-DOPA DIOXYGENASE EXTRADIOL-LIKE PROTEIN"/>
    <property type="match status" value="1"/>
</dbReference>
<proteinExistence type="predicted"/>
<name>A0A1G2B0X4_9BACT</name>
<dbReference type="Pfam" id="PF02900">
    <property type="entry name" value="LigB"/>
    <property type="match status" value="1"/>
</dbReference>
<dbReference type="EMBL" id="MHKE01000017">
    <property type="protein sequence ID" value="OGY82814.1"/>
    <property type="molecule type" value="Genomic_DNA"/>
</dbReference>
<accession>A0A1G2B0X4</accession>